<keyword evidence="2" id="KW-1185">Reference proteome</keyword>
<gene>
    <name evidence="1" type="ORF">ACAOBT_LOCUS35354</name>
</gene>
<name>A0A9P0QBD2_ACAOB</name>
<protein>
    <submittedName>
        <fullName evidence="1">Uncharacterized protein</fullName>
    </submittedName>
</protein>
<dbReference type="AlphaFoldDB" id="A0A9P0QBD2"/>
<reference evidence="1" key="1">
    <citation type="submission" date="2022-03" db="EMBL/GenBank/DDBJ databases">
        <authorList>
            <person name="Sayadi A."/>
        </authorList>
    </citation>
    <scope>NUCLEOTIDE SEQUENCE</scope>
</reference>
<organism evidence="1 2">
    <name type="scientific">Acanthoscelides obtectus</name>
    <name type="common">Bean weevil</name>
    <name type="synonym">Bruchus obtectus</name>
    <dbReference type="NCBI Taxonomy" id="200917"/>
    <lineage>
        <taxon>Eukaryota</taxon>
        <taxon>Metazoa</taxon>
        <taxon>Ecdysozoa</taxon>
        <taxon>Arthropoda</taxon>
        <taxon>Hexapoda</taxon>
        <taxon>Insecta</taxon>
        <taxon>Pterygota</taxon>
        <taxon>Neoptera</taxon>
        <taxon>Endopterygota</taxon>
        <taxon>Coleoptera</taxon>
        <taxon>Polyphaga</taxon>
        <taxon>Cucujiformia</taxon>
        <taxon>Chrysomeloidea</taxon>
        <taxon>Chrysomelidae</taxon>
        <taxon>Bruchinae</taxon>
        <taxon>Bruchini</taxon>
        <taxon>Acanthoscelides</taxon>
    </lineage>
</organism>
<accession>A0A9P0QBD2</accession>
<evidence type="ECO:0000313" key="1">
    <source>
        <dbReference type="EMBL" id="CAH2016428.1"/>
    </source>
</evidence>
<dbReference type="Proteomes" id="UP001152888">
    <property type="component" value="Unassembled WGS sequence"/>
</dbReference>
<comment type="caution">
    <text evidence="1">The sequence shown here is derived from an EMBL/GenBank/DDBJ whole genome shotgun (WGS) entry which is preliminary data.</text>
</comment>
<proteinExistence type="predicted"/>
<evidence type="ECO:0000313" key="2">
    <source>
        <dbReference type="Proteomes" id="UP001152888"/>
    </source>
</evidence>
<dbReference type="EMBL" id="CAKOFQ010008893">
    <property type="protein sequence ID" value="CAH2016428.1"/>
    <property type="molecule type" value="Genomic_DNA"/>
</dbReference>
<sequence>MDSCIQALESIFEGANLTEISEFAFCD</sequence>